<dbReference type="InterPro" id="IPR043502">
    <property type="entry name" value="DNA/RNA_pol_sf"/>
</dbReference>
<sequence>MEETMLELVEVCRQKELYCTHDNVDGLIESALNFKLLSINLNSQRQDKEKQEVKNVVEQPAERRTQPEYSLSVGYKHLNTTPETKPDEIINSGVKELVPIPNEYEVTSEDKRECDVLVCEDFSTIDVCEDHSEILSDSNNDDISSDDDAFEDIEYVEASLPVSELVSLEEENDVHQEEEESMQEALRARLDMSTTYHPQTDVMPFGLTNTQAVFTDLMNRVCRPYLDSKIEAVKNWKAPRTLTENCKILNLGEEQELAFQTLKDKLYNVLVLALPDGMEDLVSMQEALRARLDMSTTYHPQPDSQCEHTIQTLEDMLRAVRCTPFEALYGRKCHSLIMWAEVEGGQLIGPELVQETTEKISQIKDRLKAARDRQKKGKLTPRFVGPFEIIEKLGPVAYRLDLPEELSGVYDTFHVSNLKKCLADLTLQVHLDEIRVDAKLNFVEEPVKILEREFKKLKRSRIDIVKVRWNSERSPKSTWERIGSRGALTTLVLSSDDSEVSWKF</sequence>
<dbReference type="Pfam" id="PF24626">
    <property type="entry name" value="SH3_Tf2-1"/>
    <property type="match status" value="1"/>
</dbReference>
<dbReference type="GO" id="GO:0003676">
    <property type="term" value="F:nucleic acid binding"/>
    <property type="evidence" value="ECO:0007669"/>
    <property type="project" value="InterPro"/>
</dbReference>
<proteinExistence type="predicted"/>
<evidence type="ECO:0000313" key="2">
    <source>
        <dbReference type="EMBL" id="GEU89809.1"/>
    </source>
</evidence>
<evidence type="ECO:0000259" key="1">
    <source>
        <dbReference type="Pfam" id="PF24626"/>
    </source>
</evidence>
<dbReference type="AlphaFoldDB" id="A0A6L2NWS1"/>
<dbReference type="InterPro" id="IPR056924">
    <property type="entry name" value="SH3_Tf2-1"/>
</dbReference>
<protein>
    <recommendedName>
        <fullName evidence="1">Tf2-1-like SH3-like domain-containing protein</fullName>
    </recommendedName>
</protein>
<dbReference type="Gene3D" id="3.30.420.10">
    <property type="entry name" value="Ribonuclease H-like superfamily/Ribonuclease H"/>
    <property type="match status" value="1"/>
</dbReference>
<reference evidence="2" key="1">
    <citation type="journal article" date="2019" name="Sci. Rep.">
        <title>Draft genome of Tanacetum cinerariifolium, the natural source of mosquito coil.</title>
        <authorList>
            <person name="Yamashiro T."/>
            <person name="Shiraishi A."/>
            <person name="Satake H."/>
            <person name="Nakayama K."/>
        </authorList>
    </citation>
    <scope>NUCLEOTIDE SEQUENCE</scope>
</reference>
<dbReference type="InterPro" id="IPR036397">
    <property type="entry name" value="RNaseH_sf"/>
</dbReference>
<dbReference type="InterPro" id="IPR012337">
    <property type="entry name" value="RNaseH-like_sf"/>
</dbReference>
<comment type="caution">
    <text evidence="2">The sequence shown here is derived from an EMBL/GenBank/DDBJ whole genome shotgun (WGS) entry which is preliminary data.</text>
</comment>
<dbReference type="EMBL" id="BKCJ010010043">
    <property type="protein sequence ID" value="GEU89809.1"/>
    <property type="molecule type" value="Genomic_DNA"/>
</dbReference>
<accession>A0A6L2NWS1</accession>
<organism evidence="2">
    <name type="scientific">Tanacetum cinerariifolium</name>
    <name type="common">Dalmatian daisy</name>
    <name type="synonym">Chrysanthemum cinerariifolium</name>
    <dbReference type="NCBI Taxonomy" id="118510"/>
    <lineage>
        <taxon>Eukaryota</taxon>
        <taxon>Viridiplantae</taxon>
        <taxon>Streptophyta</taxon>
        <taxon>Embryophyta</taxon>
        <taxon>Tracheophyta</taxon>
        <taxon>Spermatophyta</taxon>
        <taxon>Magnoliopsida</taxon>
        <taxon>eudicotyledons</taxon>
        <taxon>Gunneridae</taxon>
        <taxon>Pentapetalae</taxon>
        <taxon>asterids</taxon>
        <taxon>campanulids</taxon>
        <taxon>Asterales</taxon>
        <taxon>Asteraceae</taxon>
        <taxon>Asteroideae</taxon>
        <taxon>Anthemideae</taxon>
        <taxon>Anthemidinae</taxon>
        <taxon>Tanacetum</taxon>
    </lineage>
</organism>
<dbReference type="SUPFAM" id="SSF56672">
    <property type="entry name" value="DNA/RNA polymerases"/>
    <property type="match status" value="1"/>
</dbReference>
<feature type="domain" description="Tf2-1-like SH3-like" evidence="1">
    <location>
        <begin position="373"/>
        <end position="421"/>
    </location>
</feature>
<dbReference type="PANTHER" id="PTHR46148">
    <property type="entry name" value="CHROMO DOMAIN-CONTAINING PROTEIN"/>
    <property type="match status" value="1"/>
</dbReference>
<dbReference type="SUPFAM" id="SSF53098">
    <property type="entry name" value="Ribonuclease H-like"/>
    <property type="match status" value="1"/>
</dbReference>
<dbReference type="PANTHER" id="PTHR46148:SF59">
    <property type="entry name" value="NUCLEOTIDYLTRANSFERASE, RIBONUCLEASE H"/>
    <property type="match status" value="1"/>
</dbReference>
<gene>
    <name evidence="2" type="ORF">Tci_061787</name>
</gene>
<name>A0A6L2NWS1_TANCI</name>